<dbReference type="EMBL" id="JAGTXO010000039">
    <property type="protein sequence ID" value="KAG8459658.1"/>
    <property type="molecule type" value="Genomic_DNA"/>
</dbReference>
<dbReference type="SUPFAM" id="SSF52540">
    <property type="entry name" value="P-loop containing nucleoside triphosphate hydrolases"/>
    <property type="match status" value="1"/>
</dbReference>
<gene>
    <name evidence="8" type="ORF">KFE25_001014</name>
</gene>
<dbReference type="InterPro" id="IPR036627">
    <property type="entry name" value="CobW-likC_sf"/>
</dbReference>
<dbReference type="InterPro" id="IPR027417">
    <property type="entry name" value="P-loop_NTPase"/>
</dbReference>
<dbReference type="OrthoDB" id="272672at2759"/>
<keyword evidence="1" id="KW-0547">Nucleotide-binding</keyword>
<reference evidence="8" key="1">
    <citation type="submission" date="2021-05" db="EMBL/GenBank/DDBJ databases">
        <title>The genome of the haptophyte Pavlova lutheri (Diacronema luteri, Pavlovales) - a model for lipid biosynthesis in eukaryotic algae.</title>
        <authorList>
            <person name="Hulatt C.J."/>
            <person name="Posewitz M.C."/>
        </authorList>
    </citation>
    <scope>NUCLEOTIDE SEQUENCE</scope>
    <source>
        <strain evidence="8">NIVA-4/92</strain>
    </source>
</reference>
<dbReference type="PANTHER" id="PTHR43603">
    <property type="entry name" value="COBW DOMAIN-CONTAINING PROTEIN DDB_G0274527"/>
    <property type="match status" value="1"/>
</dbReference>
<accession>A0A8J5XA83</accession>
<evidence type="ECO:0000256" key="5">
    <source>
        <dbReference type="ARBA" id="ARBA00049117"/>
    </source>
</evidence>
<dbReference type="CDD" id="cd03112">
    <property type="entry name" value="CobW-like"/>
    <property type="match status" value="1"/>
</dbReference>
<keyword evidence="3" id="KW-0143">Chaperone</keyword>
<dbReference type="Pfam" id="PF07004">
    <property type="entry name" value="SHIPPO-rpt"/>
    <property type="match status" value="3"/>
</dbReference>
<dbReference type="Proteomes" id="UP000751190">
    <property type="component" value="Unassembled WGS sequence"/>
</dbReference>
<protein>
    <recommendedName>
        <fullName evidence="7">CobW C-terminal domain-containing protein</fullName>
    </recommendedName>
</protein>
<evidence type="ECO:0000256" key="6">
    <source>
        <dbReference type="SAM" id="MobiDB-lite"/>
    </source>
</evidence>
<dbReference type="Pfam" id="PF07683">
    <property type="entry name" value="CobW_C"/>
    <property type="match status" value="1"/>
</dbReference>
<dbReference type="GO" id="GO:0000166">
    <property type="term" value="F:nucleotide binding"/>
    <property type="evidence" value="ECO:0007669"/>
    <property type="project" value="UniProtKB-KW"/>
</dbReference>
<feature type="domain" description="CobW C-terminal" evidence="7">
    <location>
        <begin position="421"/>
        <end position="527"/>
    </location>
</feature>
<evidence type="ECO:0000256" key="4">
    <source>
        <dbReference type="ARBA" id="ARBA00034320"/>
    </source>
</evidence>
<dbReference type="SMART" id="SM00833">
    <property type="entry name" value="CobW_C"/>
    <property type="match status" value="1"/>
</dbReference>
<feature type="region of interest" description="Disordered" evidence="6">
    <location>
        <begin position="579"/>
        <end position="625"/>
    </location>
</feature>
<dbReference type="InterPro" id="IPR011629">
    <property type="entry name" value="CobW-like_C"/>
</dbReference>
<evidence type="ECO:0000313" key="8">
    <source>
        <dbReference type="EMBL" id="KAG8459658.1"/>
    </source>
</evidence>
<evidence type="ECO:0000259" key="7">
    <source>
        <dbReference type="SMART" id="SM00833"/>
    </source>
</evidence>
<keyword evidence="9" id="KW-1185">Reference proteome</keyword>
<dbReference type="Gene3D" id="3.30.1220.10">
    <property type="entry name" value="CobW-like, C-terminal domain"/>
    <property type="match status" value="1"/>
</dbReference>
<evidence type="ECO:0000256" key="1">
    <source>
        <dbReference type="ARBA" id="ARBA00022741"/>
    </source>
</evidence>
<comment type="catalytic activity">
    <reaction evidence="5">
        <text>GTP + H2O = GDP + phosphate + H(+)</text>
        <dbReference type="Rhea" id="RHEA:19669"/>
        <dbReference type="ChEBI" id="CHEBI:15377"/>
        <dbReference type="ChEBI" id="CHEBI:15378"/>
        <dbReference type="ChEBI" id="CHEBI:37565"/>
        <dbReference type="ChEBI" id="CHEBI:43474"/>
        <dbReference type="ChEBI" id="CHEBI:58189"/>
    </reaction>
    <physiologicalReaction direction="left-to-right" evidence="5">
        <dbReference type="Rhea" id="RHEA:19670"/>
    </physiologicalReaction>
</comment>
<dbReference type="InterPro" id="IPR003495">
    <property type="entry name" value="CobW/HypB/UreG_nucleotide-bd"/>
</dbReference>
<dbReference type="PANTHER" id="PTHR43603:SF1">
    <property type="entry name" value="ZINC-REGULATED GTPASE METALLOPROTEIN ACTIVATOR 1"/>
    <property type="match status" value="1"/>
</dbReference>
<dbReference type="Pfam" id="PF02492">
    <property type="entry name" value="cobW"/>
    <property type="match status" value="1"/>
</dbReference>
<dbReference type="GO" id="GO:0016787">
    <property type="term" value="F:hydrolase activity"/>
    <property type="evidence" value="ECO:0007669"/>
    <property type="project" value="UniProtKB-KW"/>
</dbReference>
<evidence type="ECO:0000256" key="2">
    <source>
        <dbReference type="ARBA" id="ARBA00022801"/>
    </source>
</evidence>
<comment type="similarity">
    <text evidence="4">Belongs to the SIMIBI class G3E GTPase family. ZNG1 subfamily.</text>
</comment>
<evidence type="ECO:0000313" key="9">
    <source>
        <dbReference type="Proteomes" id="UP000751190"/>
    </source>
</evidence>
<dbReference type="Gene3D" id="3.40.50.300">
    <property type="entry name" value="P-loop containing nucleotide triphosphate hydrolases"/>
    <property type="match status" value="1"/>
</dbReference>
<organism evidence="8 9">
    <name type="scientific">Diacronema lutheri</name>
    <name type="common">Unicellular marine alga</name>
    <name type="synonym">Monochrysis lutheri</name>
    <dbReference type="NCBI Taxonomy" id="2081491"/>
    <lineage>
        <taxon>Eukaryota</taxon>
        <taxon>Haptista</taxon>
        <taxon>Haptophyta</taxon>
        <taxon>Pavlovophyceae</taxon>
        <taxon>Pavlovales</taxon>
        <taxon>Pavlovaceae</taxon>
        <taxon>Diacronema</taxon>
    </lineage>
</organism>
<dbReference type="InterPro" id="IPR010736">
    <property type="entry name" value="SHIPPO-rpt"/>
</dbReference>
<dbReference type="AlphaFoldDB" id="A0A8J5XA83"/>
<evidence type="ECO:0000256" key="3">
    <source>
        <dbReference type="ARBA" id="ARBA00023186"/>
    </source>
</evidence>
<dbReference type="InterPro" id="IPR051927">
    <property type="entry name" value="Zn_Chap_cDPG_Synth"/>
</dbReference>
<proteinExistence type="inferred from homology"/>
<comment type="caution">
    <text evidence="8">The sequence shown here is derived from an EMBL/GenBank/DDBJ whole genome shotgun (WGS) entry which is preliminary data.</text>
</comment>
<keyword evidence="2" id="KW-0378">Hydrolase</keyword>
<sequence>MELLARGRAEERQLAVEVAEKLAASHAHLPLAHITLATALAEPRLRGAHGDAIDVEGVARLERAWRAYRAALAVGADEGQRALCTGSLLALEHRLGACATAGAAAATGSDDALAALAAAAALERMRGADVVPAALAPPTAGPTAPPPPLLAAALPAEPMRVTLLSGFLGAGKTTLLRHILSASHGRRVAVVVNDMAELNIDAQLIRRDAAASAATADGSVDGSMGAEPLIELTNGCICCTLRADLVEQLAALGRSGRYELCIVESTGVSEPLAVAQAFALADTAGVSLSALAALDTMVTVLDASAFLTDLTAGDSLRARSMAVSPTDARDLATLMAEQLEVADVVLVNKADLVSEGRLRALEAFVRAANRTARVVRAVRCDVPVELVVGTGLFDLAAASSSAGWVRELMGEHVPETEAYGIVSHVYARARPFDAARLWDVVAGDAPELRGVLRSKGHAWVAQQPALVLEWQTAGVDTDCRVAGTWGAPPAHAPAPRAGEYGERKTELVFIGIRLERAAIDALLDGALATDAELVELERARAPDGELGAPQLGGALAPVPDAMAGMFEAALHALGSGVGPGAAGASRAHIGDGSAQARPRSPGAQPSRPTTADSERETRAAQTGKSMFGPQVISSRASAPSFGFGTAPREPPKTYMGPAHAKDVVDLALPGPDRYDISSSIGVRQRLSNYASAPALGFGTTRRFNTDDYRGRAGPGPAAYAVRASAVGSQLVSTKVSSAAYGFGSATREHTSRVFISRTHARTASVRPDGPGPANAHAFVGAIGRPESVHAVRSSQFGIDTRFKYAAETKRAAATPGPGAYNAHPAVGRQMTSKQRSSAAYGFGSSDRRHAGKVFISSEHAKIVNVDASPGPASVSLPSAFGKSSSTRAHTSNSWSFSKADRFGYEALRAKATGSSPGPGSYSV</sequence>
<name>A0A8J5XA83_DIALT</name>